<evidence type="ECO:0000256" key="3">
    <source>
        <dbReference type="ARBA" id="ARBA00022692"/>
    </source>
</evidence>
<dbReference type="AlphaFoldDB" id="A0A1I6REI3"/>
<dbReference type="Pfam" id="PF23750">
    <property type="entry name" value="RsgI_M"/>
    <property type="match status" value="1"/>
</dbReference>
<dbReference type="RefSeq" id="WP_091836254.1">
    <property type="nucleotide sequence ID" value="NZ_FPAA01000005.1"/>
</dbReference>
<keyword evidence="10" id="KW-1185">Reference proteome</keyword>
<accession>A0A1I6REI3</accession>
<dbReference type="PROSITE" id="PS51849">
    <property type="entry name" value="RSGI_N"/>
    <property type="match status" value="1"/>
</dbReference>
<evidence type="ECO:0000259" key="8">
    <source>
        <dbReference type="PROSITE" id="PS51849"/>
    </source>
</evidence>
<dbReference type="Pfam" id="PF12791">
    <property type="entry name" value="RsgI_N"/>
    <property type="match status" value="1"/>
</dbReference>
<dbReference type="GO" id="GO:0005886">
    <property type="term" value="C:plasma membrane"/>
    <property type="evidence" value="ECO:0007669"/>
    <property type="project" value="UniProtKB-SubCell"/>
</dbReference>
<feature type="transmembrane region" description="Helical" evidence="7">
    <location>
        <begin position="58"/>
        <end position="76"/>
    </location>
</feature>
<proteinExistence type="predicted"/>
<name>A0A1I6REI3_9BACL</name>
<feature type="compositionally biased region" description="Polar residues" evidence="6">
    <location>
        <begin position="358"/>
        <end position="376"/>
    </location>
</feature>
<sequence>MQRGIVMEVGSKKCVVMTPDGQFLTVPRNGRNVDLGDEFTFQLQNEGKTWMNRLSRPAWITGGVTVAALMLFMWLLPQWVTEEAHAASYVYIDLNPSLELGVNKDREVVKLRALNPAAKRLVKGMDWKGAEVKDVVVEVLNRAKRARYLDHKERVMISQIDKDKESSSGQTLDLIKNEVKDTPGLSDTKLDMYTLPLPNVLKKEAEENGISPVKYAVGLVARRHGEDLSIQELSNMSISELMKKVDLSPVLRHPPSDQDWTNWLEEDRKLHDGDARKSKDGGSHSGDGNGVHNSTEGSPGDQPSEDTNGDGSPTTPSLPIEDPVIVPDPPATTEPPAITEPPASSSDEDKGEDPPTQADEQASSGEETSSPKTSPNIEDKVNTP</sequence>
<evidence type="ECO:0000256" key="1">
    <source>
        <dbReference type="ARBA" id="ARBA00004162"/>
    </source>
</evidence>
<evidence type="ECO:0000256" key="2">
    <source>
        <dbReference type="ARBA" id="ARBA00022475"/>
    </source>
</evidence>
<keyword evidence="5 7" id="KW-0472">Membrane</keyword>
<evidence type="ECO:0000313" key="9">
    <source>
        <dbReference type="EMBL" id="SFS63112.1"/>
    </source>
</evidence>
<dbReference type="OrthoDB" id="9800626at2"/>
<evidence type="ECO:0000256" key="6">
    <source>
        <dbReference type="SAM" id="MobiDB-lite"/>
    </source>
</evidence>
<feature type="region of interest" description="Disordered" evidence="6">
    <location>
        <begin position="272"/>
        <end position="384"/>
    </location>
</feature>
<dbReference type="InterPro" id="IPR024449">
    <property type="entry name" value="Anti-sigma_RsgI_N"/>
</dbReference>
<feature type="compositionally biased region" description="Low complexity" evidence="6">
    <location>
        <begin position="334"/>
        <end position="345"/>
    </location>
</feature>
<gene>
    <name evidence="9" type="ORF">SAMN05444972_10536</name>
</gene>
<protein>
    <submittedName>
        <fullName evidence="9">Anti-sigma factor N-terminus</fullName>
    </submittedName>
</protein>
<evidence type="ECO:0000256" key="4">
    <source>
        <dbReference type="ARBA" id="ARBA00022989"/>
    </source>
</evidence>
<dbReference type="EMBL" id="FPAA01000005">
    <property type="protein sequence ID" value="SFS63112.1"/>
    <property type="molecule type" value="Genomic_DNA"/>
</dbReference>
<dbReference type="InterPro" id="IPR055431">
    <property type="entry name" value="RsgI_M"/>
</dbReference>
<reference evidence="10" key="1">
    <citation type="submission" date="2016-10" db="EMBL/GenBank/DDBJ databases">
        <authorList>
            <person name="Varghese N."/>
            <person name="Submissions S."/>
        </authorList>
    </citation>
    <scope>NUCLEOTIDE SEQUENCE [LARGE SCALE GENOMIC DNA]</scope>
    <source>
        <strain evidence="10">DSM 45789</strain>
    </source>
</reference>
<keyword evidence="4 7" id="KW-1133">Transmembrane helix</keyword>
<feature type="domain" description="RsgI N-terminal anti-sigma" evidence="8">
    <location>
        <begin position="2"/>
        <end position="50"/>
    </location>
</feature>
<organism evidence="9 10">
    <name type="scientific">Marininema halotolerans</name>
    <dbReference type="NCBI Taxonomy" id="1155944"/>
    <lineage>
        <taxon>Bacteria</taxon>
        <taxon>Bacillati</taxon>
        <taxon>Bacillota</taxon>
        <taxon>Bacilli</taxon>
        <taxon>Bacillales</taxon>
        <taxon>Thermoactinomycetaceae</taxon>
        <taxon>Marininema</taxon>
    </lineage>
</organism>
<keyword evidence="2" id="KW-1003">Cell membrane</keyword>
<keyword evidence="3 7" id="KW-0812">Transmembrane</keyword>
<evidence type="ECO:0000256" key="5">
    <source>
        <dbReference type="ARBA" id="ARBA00023136"/>
    </source>
</evidence>
<evidence type="ECO:0000256" key="7">
    <source>
        <dbReference type="SAM" id="Phobius"/>
    </source>
</evidence>
<feature type="compositionally biased region" description="Basic and acidic residues" evidence="6">
    <location>
        <begin position="272"/>
        <end position="282"/>
    </location>
</feature>
<comment type="subcellular location">
    <subcellularLocation>
        <location evidence="1">Cell membrane</location>
        <topology evidence="1">Single-pass membrane protein</topology>
    </subcellularLocation>
</comment>
<evidence type="ECO:0000313" key="10">
    <source>
        <dbReference type="Proteomes" id="UP000198660"/>
    </source>
</evidence>
<dbReference type="Proteomes" id="UP000198660">
    <property type="component" value="Unassembled WGS sequence"/>
</dbReference>